<reference evidence="4 5" key="1">
    <citation type="submission" date="2020-03" db="EMBL/GenBank/DDBJ databases">
        <title>Characterization of ganglioside-mimicking enterococci.</title>
        <authorList>
            <person name="Patry R.T."/>
            <person name="Nothaft H."/>
            <person name="Bridger R."/>
            <person name="Shajahan A."/>
            <person name="Huynh S."/>
            <person name="Sanchez S."/>
            <person name="Azadi P."/>
            <person name="Cooper K."/>
            <person name="Miller W.G."/>
            <person name="Parker C.T."/>
            <person name="Wells L."/>
            <person name="Szymanski C.M."/>
        </authorList>
    </citation>
    <scope>NUCLEOTIDE SEQUENCE [LARGE SCALE GENOMIC DNA]</scope>
    <source>
        <strain evidence="4 5">EGM181</strain>
    </source>
</reference>
<dbReference type="Proteomes" id="UP000516696">
    <property type="component" value="Chromosome"/>
</dbReference>
<dbReference type="Gene3D" id="1.10.10.10">
    <property type="entry name" value="Winged helix-like DNA-binding domain superfamily/Winged helix DNA-binding domain"/>
    <property type="match status" value="1"/>
</dbReference>
<accession>A0AAE7T050</accession>
<dbReference type="Pfam" id="PF05043">
    <property type="entry name" value="Mga"/>
    <property type="match status" value="1"/>
</dbReference>
<proteinExistence type="predicted"/>
<evidence type="ECO:0000256" key="1">
    <source>
        <dbReference type="ARBA" id="ARBA00023015"/>
    </source>
</evidence>
<name>A0AAE7T050_ENTGA</name>
<dbReference type="AlphaFoldDB" id="A0AAE7T050"/>
<evidence type="ECO:0000313" key="5">
    <source>
        <dbReference type="Proteomes" id="UP000516696"/>
    </source>
</evidence>
<dbReference type="PANTHER" id="PTHR30185">
    <property type="entry name" value="CRYPTIC BETA-GLUCOSIDE BGL OPERON ANTITERMINATOR"/>
    <property type="match status" value="1"/>
</dbReference>
<protein>
    <recommendedName>
        <fullName evidence="3">Mga helix-turn-helix domain-containing protein</fullName>
    </recommendedName>
</protein>
<dbReference type="InterPro" id="IPR050661">
    <property type="entry name" value="BglG_antiterminators"/>
</dbReference>
<evidence type="ECO:0000259" key="3">
    <source>
        <dbReference type="Pfam" id="PF05043"/>
    </source>
</evidence>
<dbReference type="InterPro" id="IPR036388">
    <property type="entry name" value="WH-like_DNA-bd_sf"/>
</dbReference>
<keyword evidence="2" id="KW-0804">Transcription</keyword>
<gene>
    <name evidence="4" type="ORF">EGM181_13775</name>
</gene>
<sequence length="512" mass="60515">MQEEDMIIQDLFEKRTQLMVNCLRYIYQSNSFVTIVNLSERLNVNRKTTDSILNELQKINPQAIKIKKALGCSFSGNKNIYFDIQHEIYNQSVIYQVIENCLLSKRIKIEEFCELNYISLSNLRKKFHCINRSLQRFELKIGTKNRRIVIEGSESQIRYFGHSFFWTICKGGQWPYPELNYAHIRELFVQRILPNFDFQLKQSIVDKWCYLIAINILRDKKGNRLKMEEMPQWSINMTQDLFEKEFQNIKDSFFQYSFFRDESIYFLFLMMQTSTQFYAKKATYKQIIDFWEREKAEVYLEAVSLSEKLTLPLNGGNEKNVFGILLAAHSFYDAFEGFLEVGSDSDIIRYYRHYYPVLVNKIRTICFGNTTGQLTEKQEFLLLRYVLAYTSLITPTLFEKKIVVSVETDFPFSFEQFFIMQLKKIFSALYNIDFIAAESLVEEPDIIISNTYQNRSAIYMSGAIDSLEIERLTKKIESIRREHILQENVIVFSQQVVSAVFENHESAKDISV</sequence>
<keyword evidence="1" id="KW-0805">Transcription regulation</keyword>
<dbReference type="InterPro" id="IPR007737">
    <property type="entry name" value="Mga_HTH"/>
</dbReference>
<evidence type="ECO:0000256" key="2">
    <source>
        <dbReference type="ARBA" id="ARBA00023163"/>
    </source>
</evidence>
<organism evidence="4 5">
    <name type="scientific">Enterococcus gallinarum</name>
    <dbReference type="NCBI Taxonomy" id="1353"/>
    <lineage>
        <taxon>Bacteria</taxon>
        <taxon>Bacillati</taxon>
        <taxon>Bacillota</taxon>
        <taxon>Bacilli</taxon>
        <taxon>Lactobacillales</taxon>
        <taxon>Enterococcaceae</taxon>
        <taxon>Enterococcus</taxon>
    </lineage>
</organism>
<evidence type="ECO:0000313" key="4">
    <source>
        <dbReference type="EMBL" id="QOG28247.1"/>
    </source>
</evidence>
<dbReference type="PANTHER" id="PTHR30185:SF13">
    <property type="entry name" value="LICABCH OPERON REGULATOR-RELATED"/>
    <property type="match status" value="1"/>
</dbReference>
<dbReference type="EMBL" id="CP050485">
    <property type="protein sequence ID" value="QOG28247.1"/>
    <property type="molecule type" value="Genomic_DNA"/>
</dbReference>
<feature type="domain" description="Mga helix-turn-helix" evidence="3">
    <location>
        <begin position="84"/>
        <end position="165"/>
    </location>
</feature>